<dbReference type="OrthoDB" id="292693at2759"/>
<dbReference type="Pfam" id="PF03364">
    <property type="entry name" value="Polyketide_cyc"/>
    <property type="match status" value="1"/>
</dbReference>
<comment type="function">
    <text evidence="3">Required for the function of coenzyme Q in the respiratory chain. May serve as a chaperone or may be involved in the transport of Q6 from its site of synthesis to the catalytic sites of the respiratory complexes.</text>
</comment>
<dbReference type="PANTHER" id="PTHR12901">
    <property type="entry name" value="SPERM PROTEIN HOMOLOG"/>
    <property type="match status" value="1"/>
</dbReference>
<name>A0A0C3PUJ6_PISTI</name>
<evidence type="ECO:0000313" key="6">
    <source>
        <dbReference type="EMBL" id="KIO12921.1"/>
    </source>
</evidence>
<feature type="domain" description="Coenzyme Q-binding protein COQ10 START" evidence="5">
    <location>
        <begin position="46"/>
        <end position="196"/>
    </location>
</feature>
<reference evidence="7" key="2">
    <citation type="submission" date="2015-01" db="EMBL/GenBank/DDBJ databases">
        <title>Evolutionary Origins and Diversification of the Mycorrhizal Mutualists.</title>
        <authorList>
            <consortium name="DOE Joint Genome Institute"/>
            <consortium name="Mycorrhizal Genomics Consortium"/>
            <person name="Kohler A."/>
            <person name="Kuo A."/>
            <person name="Nagy L.G."/>
            <person name="Floudas D."/>
            <person name="Copeland A."/>
            <person name="Barry K.W."/>
            <person name="Cichocki N."/>
            <person name="Veneault-Fourrey C."/>
            <person name="LaButti K."/>
            <person name="Lindquist E.A."/>
            <person name="Lipzen A."/>
            <person name="Lundell T."/>
            <person name="Morin E."/>
            <person name="Murat C."/>
            <person name="Riley R."/>
            <person name="Ohm R."/>
            <person name="Sun H."/>
            <person name="Tunlid A."/>
            <person name="Henrissat B."/>
            <person name="Grigoriev I.V."/>
            <person name="Hibbett D.S."/>
            <person name="Martin F."/>
        </authorList>
    </citation>
    <scope>NUCLEOTIDE SEQUENCE [LARGE SCALE GENOMIC DNA]</scope>
    <source>
        <strain evidence="7">Marx 270</strain>
    </source>
</reference>
<dbReference type="SUPFAM" id="SSF55961">
    <property type="entry name" value="Bet v1-like"/>
    <property type="match status" value="1"/>
</dbReference>
<feature type="compositionally biased region" description="Polar residues" evidence="4">
    <location>
        <begin position="138"/>
        <end position="154"/>
    </location>
</feature>
<keyword evidence="7" id="KW-1185">Reference proteome</keyword>
<dbReference type="Gene3D" id="3.30.530.20">
    <property type="match status" value="1"/>
</dbReference>
<dbReference type="InterPro" id="IPR005031">
    <property type="entry name" value="COQ10_START"/>
</dbReference>
<reference evidence="6 7" key="1">
    <citation type="submission" date="2014-04" db="EMBL/GenBank/DDBJ databases">
        <authorList>
            <consortium name="DOE Joint Genome Institute"/>
            <person name="Kuo A."/>
            <person name="Kohler A."/>
            <person name="Costa M.D."/>
            <person name="Nagy L.G."/>
            <person name="Floudas D."/>
            <person name="Copeland A."/>
            <person name="Barry K.W."/>
            <person name="Cichocki N."/>
            <person name="Veneault-Fourrey C."/>
            <person name="LaButti K."/>
            <person name="Lindquist E.A."/>
            <person name="Lipzen A."/>
            <person name="Lundell T."/>
            <person name="Morin E."/>
            <person name="Murat C."/>
            <person name="Sun H."/>
            <person name="Tunlid A."/>
            <person name="Henrissat B."/>
            <person name="Grigoriev I.V."/>
            <person name="Hibbett D.S."/>
            <person name="Martin F."/>
            <person name="Nordberg H.P."/>
            <person name="Cantor M.N."/>
            <person name="Hua S.X."/>
        </authorList>
    </citation>
    <scope>NUCLEOTIDE SEQUENCE [LARGE SCALE GENOMIC DNA]</scope>
    <source>
        <strain evidence="6 7">Marx 270</strain>
    </source>
</reference>
<dbReference type="EMBL" id="KN831947">
    <property type="protein sequence ID" value="KIO12921.1"/>
    <property type="molecule type" value="Genomic_DNA"/>
</dbReference>
<dbReference type="HOGENOM" id="CLU_079653_1_1_1"/>
<sequence length="208" mass="23219">MFQPFRRGALVSAYRSSCYRRAFFSLPNISPNSPETQIYHERKILPYRSSDLYQIVADVESYPNFLPYCTGSRVSNRSEREDGVILMHAELTIAFLTFRESYVSSVTCKPYESVQAIASSSTLFKTLNSVWRFQPVSPNSPHPSKTPLSHTAGTSPDDGPTLVTLDIEYAFANPMHAVVSAKVFGQVSQLLVKSFEARCLAVYGPGCR</sequence>
<dbReference type="AlphaFoldDB" id="A0A0C3PUJ6"/>
<dbReference type="PANTHER" id="PTHR12901:SF10">
    <property type="entry name" value="COENZYME Q-BINDING PROTEIN COQ10, MITOCHONDRIAL"/>
    <property type="match status" value="1"/>
</dbReference>
<organism evidence="6 7">
    <name type="scientific">Pisolithus tinctorius Marx 270</name>
    <dbReference type="NCBI Taxonomy" id="870435"/>
    <lineage>
        <taxon>Eukaryota</taxon>
        <taxon>Fungi</taxon>
        <taxon>Dikarya</taxon>
        <taxon>Basidiomycota</taxon>
        <taxon>Agaricomycotina</taxon>
        <taxon>Agaricomycetes</taxon>
        <taxon>Agaricomycetidae</taxon>
        <taxon>Boletales</taxon>
        <taxon>Sclerodermatineae</taxon>
        <taxon>Pisolithaceae</taxon>
        <taxon>Pisolithus</taxon>
    </lineage>
</organism>
<dbReference type="GO" id="GO:0045333">
    <property type="term" value="P:cellular respiration"/>
    <property type="evidence" value="ECO:0007669"/>
    <property type="project" value="InterPro"/>
</dbReference>
<evidence type="ECO:0000256" key="1">
    <source>
        <dbReference type="ARBA" id="ARBA00006885"/>
    </source>
</evidence>
<dbReference type="InParanoid" id="A0A0C3PUJ6"/>
<dbReference type="GO" id="GO:0048039">
    <property type="term" value="F:ubiquinone binding"/>
    <property type="evidence" value="ECO:0007669"/>
    <property type="project" value="InterPro"/>
</dbReference>
<evidence type="ECO:0000256" key="3">
    <source>
        <dbReference type="ARBA" id="ARBA00024947"/>
    </source>
</evidence>
<evidence type="ECO:0000256" key="4">
    <source>
        <dbReference type="SAM" id="MobiDB-lite"/>
    </source>
</evidence>
<dbReference type="InterPro" id="IPR044996">
    <property type="entry name" value="COQ10-like"/>
</dbReference>
<dbReference type="STRING" id="870435.A0A0C3PUJ6"/>
<feature type="region of interest" description="Disordered" evidence="4">
    <location>
        <begin position="138"/>
        <end position="157"/>
    </location>
</feature>
<comment type="similarity">
    <text evidence="1">Belongs to the COQ10 family.</text>
</comment>
<evidence type="ECO:0000259" key="5">
    <source>
        <dbReference type="Pfam" id="PF03364"/>
    </source>
</evidence>
<protein>
    <recommendedName>
        <fullName evidence="5">Coenzyme Q-binding protein COQ10 START domain-containing protein</fullName>
    </recommendedName>
</protein>
<dbReference type="FunCoup" id="A0A0C3PUJ6">
    <property type="interactions" value="199"/>
</dbReference>
<proteinExistence type="inferred from homology"/>
<comment type="subunit">
    <text evidence="2">Interacts with coenzyme Q.</text>
</comment>
<dbReference type="Proteomes" id="UP000054217">
    <property type="component" value="Unassembled WGS sequence"/>
</dbReference>
<dbReference type="GO" id="GO:0005739">
    <property type="term" value="C:mitochondrion"/>
    <property type="evidence" value="ECO:0007669"/>
    <property type="project" value="TreeGrafter"/>
</dbReference>
<gene>
    <name evidence="6" type="ORF">M404DRAFT_993897</name>
</gene>
<dbReference type="InterPro" id="IPR023393">
    <property type="entry name" value="START-like_dom_sf"/>
</dbReference>
<evidence type="ECO:0000313" key="7">
    <source>
        <dbReference type="Proteomes" id="UP000054217"/>
    </source>
</evidence>
<accession>A0A0C3PUJ6</accession>
<evidence type="ECO:0000256" key="2">
    <source>
        <dbReference type="ARBA" id="ARBA00011814"/>
    </source>
</evidence>
<dbReference type="CDD" id="cd07813">
    <property type="entry name" value="COQ10p_like"/>
    <property type="match status" value="1"/>
</dbReference>